<dbReference type="RefSeq" id="WP_039459374.1">
    <property type="nucleotide sequence ID" value="NZ_JSWE01000223.1"/>
</dbReference>
<feature type="compositionally biased region" description="Polar residues" evidence="1">
    <location>
        <begin position="1"/>
        <end position="15"/>
    </location>
</feature>
<dbReference type="OrthoDB" id="9803035at2"/>
<accession>A0A0C1QF48</accession>
<sequence>MKNNKENISTSNNTLNRKRVHWGEDSINNDEKPNIKKRRKSSLEERDKFLEQRYIQDMKLGHYERLKEGWTRLANKTKKVLHAKAKYGEDSPEVLHAIKKGTSKLASINKFSLFTWAAANSDIKAMKLIKETTTDYYFKLNVYYEKYLAFKMFLTEQRANEGLGIYNRHDCIEGFKVFLTVTVEPLIDIMMMPHRSTPNMKRDFLVALEQLIREGAIENPGIDALEGYKTKLEPNQGNASDKICYRAGVLKSSEGSKVILKEVPDSSRDTKLGRSWIEYVQTSKVNDSKSSGKA</sequence>
<gene>
    <name evidence="2" type="ORF">NF27_JF00520</name>
</gene>
<name>A0A0C1QF48_9RICK</name>
<organism evidence="2 3">
    <name type="scientific">Candidatus Jidaibacter acanthamoebae</name>
    <dbReference type="NCBI Taxonomy" id="86105"/>
    <lineage>
        <taxon>Bacteria</taxon>
        <taxon>Pseudomonadati</taxon>
        <taxon>Pseudomonadota</taxon>
        <taxon>Alphaproteobacteria</taxon>
        <taxon>Rickettsiales</taxon>
        <taxon>Candidatus Midichloriaceae</taxon>
        <taxon>Candidatus Jidaibacter</taxon>
    </lineage>
</organism>
<evidence type="ECO:0000313" key="2">
    <source>
        <dbReference type="EMBL" id="KIE04174.1"/>
    </source>
</evidence>
<dbReference type="AlphaFoldDB" id="A0A0C1QF48"/>
<protein>
    <submittedName>
        <fullName evidence="2">Uncharacterized protein</fullName>
    </submittedName>
</protein>
<comment type="caution">
    <text evidence="2">The sequence shown here is derived from an EMBL/GenBank/DDBJ whole genome shotgun (WGS) entry which is preliminary data.</text>
</comment>
<reference evidence="2 3" key="1">
    <citation type="submission" date="2014-11" db="EMBL/GenBank/DDBJ databases">
        <title>A Rickettsiales Symbiont of Amoebae With Ancient Features.</title>
        <authorList>
            <person name="Schulz F."/>
            <person name="Martijn J."/>
            <person name="Wascher F."/>
            <person name="Kostanjsek R."/>
            <person name="Ettema T.J."/>
            <person name="Horn M."/>
        </authorList>
    </citation>
    <scope>NUCLEOTIDE SEQUENCE [LARGE SCALE GENOMIC DNA]</scope>
    <source>
        <strain evidence="2 3">UWC36</strain>
    </source>
</reference>
<keyword evidence="3" id="KW-1185">Reference proteome</keyword>
<feature type="region of interest" description="Disordered" evidence="1">
    <location>
        <begin position="1"/>
        <end position="41"/>
    </location>
</feature>
<evidence type="ECO:0000256" key="1">
    <source>
        <dbReference type="SAM" id="MobiDB-lite"/>
    </source>
</evidence>
<dbReference type="Proteomes" id="UP000031258">
    <property type="component" value="Unassembled WGS sequence"/>
</dbReference>
<feature type="compositionally biased region" description="Basic and acidic residues" evidence="1">
    <location>
        <begin position="21"/>
        <end position="34"/>
    </location>
</feature>
<evidence type="ECO:0000313" key="3">
    <source>
        <dbReference type="Proteomes" id="UP000031258"/>
    </source>
</evidence>
<dbReference type="EMBL" id="JSWE01000223">
    <property type="protein sequence ID" value="KIE04174.1"/>
    <property type="molecule type" value="Genomic_DNA"/>
</dbReference>
<proteinExistence type="predicted"/>